<dbReference type="Gene3D" id="3.30.160.190">
    <property type="entry name" value="atu1810 like domain"/>
    <property type="match status" value="1"/>
</dbReference>
<name>A0A6B3RS39_9RHOB</name>
<dbReference type="AlphaFoldDB" id="A0A6B3RS39"/>
<dbReference type="EMBL" id="JAAIKE010000008">
    <property type="protein sequence ID" value="NEX48143.1"/>
    <property type="molecule type" value="Genomic_DNA"/>
</dbReference>
<evidence type="ECO:0000256" key="2">
    <source>
        <dbReference type="ARBA" id="ARBA00022448"/>
    </source>
</evidence>
<keyword evidence="3" id="KW-0679">Respiratory chain</keyword>
<dbReference type="Pfam" id="PF04800">
    <property type="entry name" value="NDUS4"/>
    <property type="match status" value="1"/>
</dbReference>
<evidence type="ECO:0000313" key="9">
    <source>
        <dbReference type="Proteomes" id="UP000481421"/>
    </source>
</evidence>
<feature type="compositionally biased region" description="Basic and acidic residues" evidence="7">
    <location>
        <begin position="1"/>
        <end position="10"/>
    </location>
</feature>
<reference evidence="8 9" key="1">
    <citation type="submission" date="2020-02" db="EMBL/GenBank/DDBJ databases">
        <title>Rhodobacter algicola sp. nov., isolated from microalga culture.</title>
        <authorList>
            <person name="Park C.-Y."/>
        </authorList>
    </citation>
    <scope>NUCLEOTIDE SEQUENCE [LARGE SCALE GENOMIC DNA]</scope>
    <source>
        <strain evidence="8 9">ETT8</strain>
    </source>
</reference>
<comment type="caution">
    <text evidence="8">The sequence shown here is derived from an EMBL/GenBank/DDBJ whole genome shotgun (WGS) entry which is preliminary data.</text>
</comment>
<keyword evidence="9" id="KW-1185">Reference proteome</keyword>
<organism evidence="8 9">
    <name type="scientific">Pseudotabrizicola algicola</name>
    <dbReference type="NCBI Taxonomy" id="2709381"/>
    <lineage>
        <taxon>Bacteria</taxon>
        <taxon>Pseudomonadati</taxon>
        <taxon>Pseudomonadota</taxon>
        <taxon>Alphaproteobacteria</taxon>
        <taxon>Rhodobacterales</taxon>
        <taxon>Paracoccaceae</taxon>
        <taxon>Pseudotabrizicola</taxon>
    </lineage>
</organism>
<sequence>MVDGRNRPIETPRIPGTDLRSPDVPLAIIRRPTRAATQSAPRPRHWVLEFEPASASTLDPLMGWMSSADPYRSIRLTFPDAASAIRFAEANDWRYIVLEDGPRPARPRAQAGTYRHRLHKGADVAGMRKLPYPGAAPARIGPPTDTNAPVDPIEEASLESFPASDPPAWTGITIGPPRGKP</sequence>
<comment type="subcellular location">
    <subcellularLocation>
        <location evidence="1">Membrane</location>
    </subcellularLocation>
</comment>
<evidence type="ECO:0000256" key="7">
    <source>
        <dbReference type="SAM" id="MobiDB-lite"/>
    </source>
</evidence>
<dbReference type="InterPro" id="IPR038532">
    <property type="entry name" value="NDUFS4-like_sf"/>
</dbReference>
<accession>A0A6B3RS39</accession>
<gene>
    <name evidence="8" type="ORF">G3572_18190</name>
</gene>
<evidence type="ECO:0000256" key="1">
    <source>
        <dbReference type="ARBA" id="ARBA00004370"/>
    </source>
</evidence>
<dbReference type="GO" id="GO:0016020">
    <property type="term" value="C:membrane"/>
    <property type="evidence" value="ECO:0007669"/>
    <property type="project" value="UniProtKB-SubCell"/>
</dbReference>
<evidence type="ECO:0000256" key="4">
    <source>
        <dbReference type="ARBA" id="ARBA00022946"/>
    </source>
</evidence>
<dbReference type="InterPro" id="IPR006885">
    <property type="entry name" value="NADH_UbQ_FeS_4_mit-like"/>
</dbReference>
<evidence type="ECO:0000313" key="8">
    <source>
        <dbReference type="EMBL" id="NEX48143.1"/>
    </source>
</evidence>
<protein>
    <submittedName>
        <fullName evidence="8">ETC complex I subunit</fullName>
    </submittedName>
</protein>
<keyword evidence="4" id="KW-0809">Transit peptide</keyword>
<feature type="region of interest" description="Disordered" evidence="7">
    <location>
        <begin position="1"/>
        <end position="21"/>
    </location>
</feature>
<keyword evidence="2" id="KW-0813">Transport</keyword>
<keyword evidence="6" id="KW-0472">Membrane</keyword>
<proteinExistence type="predicted"/>
<evidence type="ECO:0000256" key="5">
    <source>
        <dbReference type="ARBA" id="ARBA00022982"/>
    </source>
</evidence>
<evidence type="ECO:0000256" key="6">
    <source>
        <dbReference type="ARBA" id="ARBA00023136"/>
    </source>
</evidence>
<keyword evidence="5" id="KW-0249">Electron transport</keyword>
<dbReference type="RefSeq" id="WP_164614562.1">
    <property type="nucleotide sequence ID" value="NZ_JAAIKE010000008.1"/>
</dbReference>
<evidence type="ECO:0000256" key="3">
    <source>
        <dbReference type="ARBA" id="ARBA00022660"/>
    </source>
</evidence>
<dbReference type="Proteomes" id="UP000481421">
    <property type="component" value="Unassembled WGS sequence"/>
</dbReference>
<feature type="region of interest" description="Disordered" evidence="7">
    <location>
        <begin position="133"/>
        <end position="181"/>
    </location>
</feature>
<dbReference type="GO" id="GO:0022900">
    <property type="term" value="P:electron transport chain"/>
    <property type="evidence" value="ECO:0007669"/>
    <property type="project" value="InterPro"/>
</dbReference>